<keyword evidence="1" id="KW-1133">Transmembrane helix</keyword>
<evidence type="ECO:0000313" key="2">
    <source>
        <dbReference type="EMBL" id="AIV03822.1"/>
    </source>
</evidence>
<evidence type="ECO:0000313" key="3">
    <source>
        <dbReference type="Proteomes" id="UP000030066"/>
    </source>
</evidence>
<keyword evidence="3" id="KW-1185">Reference proteome</keyword>
<gene>
    <name evidence="2" type="ORF">MGM1_4560</name>
</gene>
<dbReference type="STRING" id="1318617.MGM1_4560"/>
<keyword evidence="1" id="KW-0472">Membrane</keyword>
<dbReference type="HOGENOM" id="CLU_1254057_0_0_14"/>
<organism evidence="2 3">
    <name type="scientific">Candidatus Malacoplasma girerdii</name>
    <dbReference type="NCBI Taxonomy" id="1318617"/>
    <lineage>
        <taxon>Bacteria</taxon>
        <taxon>Bacillati</taxon>
        <taxon>Mycoplasmatota</taxon>
        <taxon>Mycoplasmoidales</taxon>
        <taxon>Mycoplasmoidaceae</taxon>
        <taxon>Malacoplasma</taxon>
    </lineage>
</organism>
<protein>
    <submittedName>
        <fullName evidence="2">Uncharacterized protein</fullName>
    </submittedName>
</protein>
<name>A0A097STC2_9BACT</name>
<sequence>MALTRMEKYASYRDRILHEEQFFNAIDIKSHIVDEYAHKINKLNPNIIKKEFLDEPVNDLIPLSKIDAFDISKLQTLKNYLKLINTEKEDLLNTRINDFLFSYRENYIVNKTSGQISSNYIQSLSLYPKLKNIKTKLGFDQNLLISFHGVSNEKIAKLNEVIQISNSNDLDWMNEYQLEKLTDTNEKSQLKKWYFGLIIALGVLMLSALIFIIVGVIENV</sequence>
<keyword evidence="1" id="KW-0812">Transmembrane</keyword>
<dbReference type="AlphaFoldDB" id="A0A097STC2"/>
<feature type="transmembrane region" description="Helical" evidence="1">
    <location>
        <begin position="193"/>
        <end position="217"/>
    </location>
</feature>
<accession>A0A097STC2</accession>
<dbReference type="EMBL" id="CP007711">
    <property type="protein sequence ID" value="AIV03822.1"/>
    <property type="molecule type" value="Genomic_DNA"/>
</dbReference>
<reference evidence="2 3" key="1">
    <citation type="journal article" date="2014" name="PLoS ONE">
        <title>An emerging Mycoplasma associated with trichomoniasis, vaginal infection and disease.</title>
        <authorList>
            <consortium name="Vaginal Microbiome Consortium"/>
            <person name="Fettweis J.M."/>
            <person name="Serrano M.G."/>
            <person name="Huang B."/>
            <person name="Brooks J.P."/>
            <person name="Glascock A.L."/>
            <person name="Sheth N.U."/>
            <person name="Strauss J.F.III."/>
            <person name="Jefferson K.K."/>
            <person name="Buck G.A."/>
        </authorList>
    </citation>
    <scope>NUCLEOTIDE SEQUENCE [LARGE SCALE GENOMIC DNA]</scope>
    <source>
        <strain evidence="2 3">VCU_M1</strain>
    </source>
</reference>
<proteinExistence type="predicted"/>
<evidence type="ECO:0000256" key="1">
    <source>
        <dbReference type="SAM" id="Phobius"/>
    </source>
</evidence>
<dbReference type="Proteomes" id="UP000030066">
    <property type="component" value="Chromosome"/>
</dbReference>
<dbReference type="KEGG" id="mgj:MGM1_4560"/>